<dbReference type="Proteomes" id="UP000398389">
    <property type="component" value="Unassembled WGS sequence"/>
</dbReference>
<evidence type="ECO:0000256" key="2">
    <source>
        <dbReference type="SAM" id="MobiDB-lite"/>
    </source>
</evidence>
<proteinExistence type="predicted"/>
<evidence type="ECO:0000313" key="3">
    <source>
        <dbReference type="EMBL" id="VVT45724.1"/>
    </source>
</evidence>
<keyword evidence="1" id="KW-0378">Hydrolase</keyword>
<feature type="region of interest" description="Disordered" evidence="2">
    <location>
        <begin position="1"/>
        <end position="20"/>
    </location>
</feature>
<dbReference type="EMBL" id="CABVLU010000001">
    <property type="protein sequence ID" value="VVT45724.1"/>
    <property type="molecule type" value="Genomic_DNA"/>
</dbReference>
<gene>
    <name evidence="3" type="ORF">SAPINGB_P000859</name>
</gene>
<dbReference type="GeneID" id="43579682"/>
<dbReference type="InterPro" id="IPR004861">
    <property type="entry name" value="Siw14-like"/>
</dbReference>
<accession>A0A5E8B2Q9</accession>
<dbReference type="Pfam" id="PF03162">
    <property type="entry name" value="Y_phosphatase2"/>
    <property type="match status" value="1"/>
</dbReference>
<dbReference type="PANTHER" id="PTHR31126:SF74">
    <property type="entry name" value="TYROSINE-PROTEIN PHOSPHATASE-LIKE PROTEIN OCA2"/>
    <property type="match status" value="1"/>
</dbReference>
<dbReference type="PRINTS" id="PR01911">
    <property type="entry name" value="PFDSPHPHTASE"/>
</dbReference>
<sequence>MSGFDQQKIVPISGSFNENTEDDLLIPPSNNIQTSTGNLLNRNQYSIDLQFDDVNRENTYGNNSFANSNEVEQETQMDQEPSNRFQSQSYEVQRTKQEPSTQDSQLQKTIRLCNVKLLVPPLNFALVAEDVYRSGHPLEINHPFIENLNLRTIVYIGDPPSSKDKGKDINSVKIFQRYQEWAKEQNIRLVHFHQPSAKEPFRENNKDIIKEALEIILDTRNLPVLLNSNKGKHRIGVLIGVMRVLLQGWSLATTFDEYIKFANGKSDADLEFIERFKEVIEYDSDFAPQWLRKA</sequence>
<name>A0A5E8B2Q9_9ASCO</name>
<protein>
    <recommendedName>
        <fullName evidence="5">Tyrosine-protein phosphatase domain-containing protein</fullName>
    </recommendedName>
</protein>
<dbReference type="InterPro" id="IPR020428">
    <property type="entry name" value="PFA-DSPs"/>
</dbReference>
<dbReference type="OrthoDB" id="6375174at2759"/>
<dbReference type="Gene3D" id="3.90.190.10">
    <property type="entry name" value="Protein tyrosine phosphatase superfamily"/>
    <property type="match status" value="1"/>
</dbReference>
<reference evidence="3 4" key="1">
    <citation type="submission" date="2019-09" db="EMBL/GenBank/DDBJ databases">
        <authorList>
            <person name="Brejova B."/>
        </authorList>
    </citation>
    <scope>NUCLEOTIDE SEQUENCE [LARGE SCALE GENOMIC DNA]</scope>
</reference>
<dbReference type="FunFam" id="3.90.190.10:FF:000152">
    <property type="entry name" value="Tyrosine phosphatase, putative"/>
    <property type="match status" value="1"/>
</dbReference>
<dbReference type="GO" id="GO:0016791">
    <property type="term" value="F:phosphatase activity"/>
    <property type="evidence" value="ECO:0007669"/>
    <property type="project" value="InterPro"/>
</dbReference>
<evidence type="ECO:0000256" key="1">
    <source>
        <dbReference type="ARBA" id="ARBA00022801"/>
    </source>
</evidence>
<evidence type="ECO:0000313" key="4">
    <source>
        <dbReference type="Proteomes" id="UP000398389"/>
    </source>
</evidence>
<feature type="region of interest" description="Disordered" evidence="2">
    <location>
        <begin position="58"/>
        <end position="105"/>
    </location>
</feature>
<evidence type="ECO:0008006" key="5">
    <source>
        <dbReference type="Google" id="ProtNLM"/>
    </source>
</evidence>
<dbReference type="GO" id="GO:0005737">
    <property type="term" value="C:cytoplasm"/>
    <property type="evidence" value="ECO:0007669"/>
    <property type="project" value="TreeGrafter"/>
</dbReference>
<feature type="compositionally biased region" description="Polar residues" evidence="2">
    <location>
        <begin position="58"/>
        <end position="70"/>
    </location>
</feature>
<dbReference type="RefSeq" id="XP_031851473.1">
    <property type="nucleotide sequence ID" value="XM_031995582.1"/>
</dbReference>
<dbReference type="PANTHER" id="PTHR31126">
    <property type="entry name" value="TYROSINE-PROTEIN PHOSPHATASE"/>
    <property type="match status" value="1"/>
</dbReference>
<dbReference type="AlphaFoldDB" id="A0A5E8B2Q9"/>
<dbReference type="SUPFAM" id="SSF52799">
    <property type="entry name" value="(Phosphotyrosine protein) phosphatases II"/>
    <property type="match status" value="1"/>
</dbReference>
<organism evidence="3 4">
    <name type="scientific">Magnusiomyces paraingens</name>
    <dbReference type="NCBI Taxonomy" id="2606893"/>
    <lineage>
        <taxon>Eukaryota</taxon>
        <taxon>Fungi</taxon>
        <taxon>Dikarya</taxon>
        <taxon>Ascomycota</taxon>
        <taxon>Saccharomycotina</taxon>
        <taxon>Dipodascomycetes</taxon>
        <taxon>Dipodascales</taxon>
        <taxon>Dipodascaceae</taxon>
        <taxon>Magnusiomyces</taxon>
    </lineage>
</organism>
<dbReference type="InterPro" id="IPR029021">
    <property type="entry name" value="Prot-tyrosine_phosphatase-like"/>
</dbReference>
<feature type="compositionally biased region" description="Polar residues" evidence="2">
    <location>
        <begin position="78"/>
        <end position="105"/>
    </location>
</feature>
<keyword evidence="4" id="KW-1185">Reference proteome</keyword>
<dbReference type="GO" id="GO:0052840">
    <property type="term" value="F:inositol diphosphate tetrakisphosphate diphosphatase activity"/>
    <property type="evidence" value="ECO:0007669"/>
    <property type="project" value="TreeGrafter"/>
</dbReference>